<dbReference type="GO" id="GO:0005874">
    <property type="term" value="C:microtubule"/>
    <property type="evidence" value="ECO:0007669"/>
    <property type="project" value="UniProtKB-KW"/>
</dbReference>
<dbReference type="AlphaFoldDB" id="A0A835PBA1"/>
<dbReference type="PRINTS" id="PR00380">
    <property type="entry name" value="KINESINHEAVY"/>
</dbReference>
<dbReference type="GO" id="GO:0005524">
    <property type="term" value="F:ATP binding"/>
    <property type="evidence" value="ECO:0007669"/>
    <property type="project" value="UniProtKB-KW"/>
</dbReference>
<dbReference type="PANTHER" id="PTHR37739:SF16">
    <property type="entry name" value="KINESIN-LIKE PROTEIN"/>
    <property type="match status" value="1"/>
</dbReference>
<evidence type="ECO:0000256" key="3">
    <source>
        <dbReference type="ARBA" id="ARBA00022840"/>
    </source>
</evidence>
<evidence type="ECO:0000256" key="1">
    <source>
        <dbReference type="ARBA" id="ARBA00022701"/>
    </source>
</evidence>
<dbReference type="InterPro" id="IPR036961">
    <property type="entry name" value="Kinesin_motor_dom_sf"/>
</dbReference>
<comment type="caution">
    <text evidence="7">Lacks conserved residue(s) required for the propagation of feature annotation.</text>
</comment>
<proteinExistence type="inferred from homology"/>
<dbReference type="Gene3D" id="3.40.850.10">
    <property type="entry name" value="Kinesin motor domain"/>
    <property type="match status" value="1"/>
</dbReference>
<dbReference type="GO" id="GO:0008017">
    <property type="term" value="F:microtubule binding"/>
    <property type="evidence" value="ECO:0007669"/>
    <property type="project" value="InterPro"/>
</dbReference>
<accession>A0A835PBA1</accession>
<dbReference type="InterPro" id="IPR001752">
    <property type="entry name" value="Kinesin_motor_dom"/>
</dbReference>
<dbReference type="SMART" id="SM00129">
    <property type="entry name" value="KISc"/>
    <property type="match status" value="1"/>
</dbReference>
<keyword evidence="4" id="KW-0175">Coiled coil</keyword>
<keyword evidence="1" id="KW-0493">Microtubule</keyword>
<evidence type="ECO:0000313" key="10">
    <source>
        <dbReference type="Proteomes" id="UP000639772"/>
    </source>
</evidence>
<evidence type="ECO:0000256" key="6">
    <source>
        <dbReference type="ARBA" id="ARBA00034488"/>
    </source>
</evidence>
<keyword evidence="3" id="KW-0067">ATP-binding</keyword>
<keyword evidence="5" id="KW-0505">Motor protein</keyword>
<comment type="caution">
    <text evidence="9">The sequence shown here is derived from an EMBL/GenBank/DDBJ whole genome shotgun (WGS) entry which is preliminary data.</text>
</comment>
<organism evidence="9 10">
    <name type="scientific">Vanilla planifolia</name>
    <name type="common">Vanilla</name>
    <dbReference type="NCBI Taxonomy" id="51239"/>
    <lineage>
        <taxon>Eukaryota</taxon>
        <taxon>Viridiplantae</taxon>
        <taxon>Streptophyta</taxon>
        <taxon>Embryophyta</taxon>
        <taxon>Tracheophyta</taxon>
        <taxon>Spermatophyta</taxon>
        <taxon>Magnoliopsida</taxon>
        <taxon>Liliopsida</taxon>
        <taxon>Asparagales</taxon>
        <taxon>Orchidaceae</taxon>
        <taxon>Vanilloideae</taxon>
        <taxon>Vanilleae</taxon>
        <taxon>Vanilla</taxon>
    </lineage>
</organism>
<comment type="similarity">
    <text evidence="6">Belongs to the TRAFAC class myosin-kinesin ATPase superfamily. Kinesin family. KIN-12 subfamily.</text>
</comment>
<name>A0A835PBA1_VANPL</name>
<dbReference type="Pfam" id="PF00225">
    <property type="entry name" value="Kinesin"/>
    <property type="match status" value="1"/>
</dbReference>
<evidence type="ECO:0000256" key="5">
    <source>
        <dbReference type="ARBA" id="ARBA00023175"/>
    </source>
</evidence>
<keyword evidence="2" id="KW-0547">Nucleotide-binding</keyword>
<dbReference type="GO" id="GO:0007018">
    <property type="term" value="P:microtubule-based movement"/>
    <property type="evidence" value="ECO:0007669"/>
    <property type="project" value="InterPro"/>
</dbReference>
<dbReference type="InterPro" id="IPR044986">
    <property type="entry name" value="KIF15/KIN-12"/>
</dbReference>
<dbReference type="OrthoDB" id="1907171at2759"/>
<evidence type="ECO:0000259" key="8">
    <source>
        <dbReference type="PROSITE" id="PS50067"/>
    </source>
</evidence>
<dbReference type="PROSITE" id="PS50067">
    <property type="entry name" value="KINESIN_MOTOR_2"/>
    <property type="match status" value="1"/>
</dbReference>
<evidence type="ECO:0000256" key="7">
    <source>
        <dbReference type="PROSITE-ProRule" id="PRU00283"/>
    </source>
</evidence>
<dbReference type="PANTHER" id="PTHR37739">
    <property type="entry name" value="KINESIN-LIKE PROTEIN KIN-12D"/>
    <property type="match status" value="1"/>
</dbReference>
<feature type="domain" description="Kinesin motor" evidence="8">
    <location>
        <begin position="1"/>
        <end position="216"/>
    </location>
</feature>
<dbReference type="GO" id="GO:0003777">
    <property type="term" value="F:microtubule motor activity"/>
    <property type="evidence" value="ECO:0007669"/>
    <property type="project" value="InterPro"/>
</dbReference>
<evidence type="ECO:0000256" key="4">
    <source>
        <dbReference type="ARBA" id="ARBA00023054"/>
    </source>
</evidence>
<dbReference type="InterPro" id="IPR027417">
    <property type="entry name" value="P-loop_NTPase"/>
</dbReference>
<evidence type="ECO:0000313" key="9">
    <source>
        <dbReference type="EMBL" id="KAG0449250.1"/>
    </source>
</evidence>
<sequence length="216" mass="24118">MTKRLNACFLDPAGRISNQFSQNVEIDRSSLRLVPKKTLRQPFTPENPSLIGQKNELAPTYDASTKVFVRIKPDNSERKEGCKIVQKITSDTLSIVGRAYCFDSIIDSTSSQIKDDAKNAVQVENLNEVYVNTVEEVTQLLVKGLSNRKVGSTSVNSRSSRSHIIFTCVVESWCKEIGQHSIKLSHLDDDVKVPPLTKCLLTNILQDNLGEMAKLH</sequence>
<dbReference type="EMBL" id="JADCNM010000194">
    <property type="protein sequence ID" value="KAG0449250.1"/>
    <property type="molecule type" value="Genomic_DNA"/>
</dbReference>
<dbReference type="Proteomes" id="UP000639772">
    <property type="component" value="Unassembled WGS sequence"/>
</dbReference>
<gene>
    <name evidence="9" type="ORF">HPP92_027367</name>
</gene>
<evidence type="ECO:0000256" key="2">
    <source>
        <dbReference type="ARBA" id="ARBA00022741"/>
    </source>
</evidence>
<dbReference type="SUPFAM" id="SSF52540">
    <property type="entry name" value="P-loop containing nucleoside triphosphate hydrolases"/>
    <property type="match status" value="1"/>
</dbReference>
<reference evidence="9 10" key="1">
    <citation type="journal article" date="2020" name="Nat. Food">
        <title>A phased Vanilla planifolia genome enables genetic improvement of flavour and production.</title>
        <authorList>
            <person name="Hasing T."/>
            <person name="Tang H."/>
            <person name="Brym M."/>
            <person name="Khazi F."/>
            <person name="Huang T."/>
            <person name="Chambers A.H."/>
        </authorList>
    </citation>
    <scope>NUCLEOTIDE SEQUENCE [LARGE SCALE GENOMIC DNA]</scope>
    <source>
        <tissue evidence="9">Leaf</tissue>
    </source>
</reference>
<protein>
    <recommendedName>
        <fullName evidence="8">Kinesin motor domain-containing protein</fullName>
    </recommendedName>
</protein>